<dbReference type="Proteomes" id="UP001595690">
    <property type="component" value="Unassembled WGS sequence"/>
</dbReference>
<keyword evidence="1" id="KW-0472">Membrane</keyword>
<feature type="transmembrane region" description="Helical" evidence="1">
    <location>
        <begin position="123"/>
        <end position="140"/>
    </location>
</feature>
<keyword evidence="1" id="KW-0812">Transmembrane</keyword>
<evidence type="ECO:0000313" key="2">
    <source>
        <dbReference type="EMBL" id="MFC3899229.1"/>
    </source>
</evidence>
<organism evidence="2 3">
    <name type="scientific">Lentzea rhizosphaerae</name>
    <dbReference type="NCBI Taxonomy" id="2041025"/>
    <lineage>
        <taxon>Bacteria</taxon>
        <taxon>Bacillati</taxon>
        <taxon>Actinomycetota</taxon>
        <taxon>Actinomycetes</taxon>
        <taxon>Pseudonocardiales</taxon>
        <taxon>Pseudonocardiaceae</taxon>
        <taxon>Lentzea</taxon>
    </lineage>
</organism>
<gene>
    <name evidence="2" type="ORF">ACFOWZ_47860</name>
</gene>
<protein>
    <recommendedName>
        <fullName evidence="4">Transferase</fullName>
    </recommendedName>
</protein>
<feature type="transmembrane region" description="Helical" evidence="1">
    <location>
        <begin position="203"/>
        <end position="220"/>
    </location>
</feature>
<comment type="caution">
    <text evidence="2">The sequence shown here is derived from an EMBL/GenBank/DDBJ whole genome shotgun (WGS) entry which is preliminary data.</text>
</comment>
<reference evidence="3" key="1">
    <citation type="journal article" date="2019" name="Int. J. Syst. Evol. Microbiol.">
        <title>The Global Catalogue of Microorganisms (GCM) 10K type strain sequencing project: providing services to taxonomists for standard genome sequencing and annotation.</title>
        <authorList>
            <consortium name="The Broad Institute Genomics Platform"/>
            <consortium name="The Broad Institute Genome Sequencing Center for Infectious Disease"/>
            <person name="Wu L."/>
            <person name="Ma J."/>
        </authorList>
    </citation>
    <scope>NUCLEOTIDE SEQUENCE [LARGE SCALE GENOMIC DNA]</scope>
    <source>
        <strain evidence="3">CGMCC 4.7405</strain>
    </source>
</reference>
<evidence type="ECO:0000256" key="1">
    <source>
        <dbReference type="SAM" id="Phobius"/>
    </source>
</evidence>
<feature type="transmembrane region" description="Helical" evidence="1">
    <location>
        <begin position="169"/>
        <end position="191"/>
    </location>
</feature>
<keyword evidence="1" id="KW-1133">Transmembrane helix</keyword>
<accession>A0ABV8CAW8</accession>
<dbReference type="RefSeq" id="WP_382381380.1">
    <property type="nucleotide sequence ID" value="NZ_JBHRZI010000060.1"/>
</dbReference>
<sequence>MRTATRLLTAAAVVVGYVALILAITAGLDLRERNAFHDAPAQHAAFLTAVERGSAADAAAAAEWFRENTPSGSSARASISNASSAAEDGEFDLARRFASDVPEEIPQDQAVLDEEFARSWGRAVPWLVIGAVLLAAALVLRHRRRAANADVVELVNRFVPPRPVWRRPIFMVVNGVGYVLMVAGFLGLVAVTRAQDVPWNIRSIMLVGGLIAIVVAYYVLRYSRPRATPGAAAVLQSDWRRPVLYLRGFDDDPNAAVVDDLPGALPQGLLSIHSREEQLVGALGAFGPVVAVGRPGEPLPHLGAARFYLPGDDWQTGVRTLMDMSQLIVLRLGEGEGLWWEVEQARTTQPPGKLVLLVPGEHNGLAERLDAHLPSPTGLEQFRTGQWTSAVVVFDQDWNPRVHGVGPFPGDKNKYGAPVFYVARAIQAALQSLGTHRRALGIRTNRGMLAVFGKALLLVPVFFLVVYFLRLIFLW</sequence>
<feature type="transmembrane region" description="Helical" evidence="1">
    <location>
        <begin position="447"/>
        <end position="469"/>
    </location>
</feature>
<name>A0ABV8CAW8_9PSEU</name>
<proteinExistence type="predicted"/>
<dbReference type="EMBL" id="JBHRZI010000060">
    <property type="protein sequence ID" value="MFC3899229.1"/>
    <property type="molecule type" value="Genomic_DNA"/>
</dbReference>
<keyword evidence="3" id="KW-1185">Reference proteome</keyword>
<evidence type="ECO:0000313" key="3">
    <source>
        <dbReference type="Proteomes" id="UP001595690"/>
    </source>
</evidence>
<feature type="transmembrane region" description="Helical" evidence="1">
    <location>
        <begin position="7"/>
        <end position="28"/>
    </location>
</feature>
<evidence type="ECO:0008006" key="4">
    <source>
        <dbReference type="Google" id="ProtNLM"/>
    </source>
</evidence>